<organism evidence="2">
    <name type="scientific">Ixodes ricinus</name>
    <name type="common">Common tick</name>
    <name type="synonym">Acarus ricinus</name>
    <dbReference type="NCBI Taxonomy" id="34613"/>
    <lineage>
        <taxon>Eukaryota</taxon>
        <taxon>Metazoa</taxon>
        <taxon>Ecdysozoa</taxon>
        <taxon>Arthropoda</taxon>
        <taxon>Chelicerata</taxon>
        <taxon>Arachnida</taxon>
        <taxon>Acari</taxon>
        <taxon>Parasitiformes</taxon>
        <taxon>Ixodida</taxon>
        <taxon>Ixodoidea</taxon>
        <taxon>Ixodidae</taxon>
        <taxon>Ixodinae</taxon>
        <taxon>Ixodes</taxon>
    </lineage>
</organism>
<evidence type="ECO:0000256" key="1">
    <source>
        <dbReference type="SAM" id="MobiDB-lite"/>
    </source>
</evidence>
<sequence length="93" mass="10324">MQLHRLTCVGTSVLGSIWCARSSAMSRSQSGISRLTLSSSSTDTRPLQLAARLALSFSSSELGRLEPPERHARQKPFRRPRSSWLSCLCFSLE</sequence>
<evidence type="ECO:0000313" key="2">
    <source>
        <dbReference type="EMBL" id="MXU86846.1"/>
    </source>
</evidence>
<reference evidence="2" key="1">
    <citation type="submission" date="2019-12" db="EMBL/GenBank/DDBJ databases">
        <title>An insight into the sialome of adult female Ixodes ricinus ticks feeding for 6 days.</title>
        <authorList>
            <person name="Perner J."/>
            <person name="Ribeiro J.M.C."/>
        </authorList>
    </citation>
    <scope>NUCLEOTIDE SEQUENCE</scope>
    <source>
        <strain evidence="2">Semi-engorged</strain>
        <tissue evidence="2">Salivary glands</tissue>
    </source>
</reference>
<feature type="region of interest" description="Disordered" evidence="1">
    <location>
        <begin position="24"/>
        <end position="43"/>
    </location>
</feature>
<accession>A0A6B0UEK2</accession>
<feature type="compositionally biased region" description="Low complexity" evidence="1">
    <location>
        <begin position="28"/>
        <end position="43"/>
    </location>
</feature>
<proteinExistence type="predicted"/>
<dbReference type="EMBL" id="GIFC01004763">
    <property type="protein sequence ID" value="MXU86846.1"/>
    <property type="molecule type" value="Transcribed_RNA"/>
</dbReference>
<name>A0A6B0UEK2_IXORI</name>
<protein>
    <submittedName>
        <fullName evidence="2">Putative secreted protein</fullName>
    </submittedName>
</protein>
<dbReference type="AlphaFoldDB" id="A0A6B0UEK2"/>